<keyword evidence="2 7" id="KW-0812">Transmembrane</keyword>
<dbReference type="PANTHER" id="PTHR24221">
    <property type="entry name" value="ATP-BINDING CASSETTE SUB-FAMILY B"/>
    <property type="match status" value="1"/>
</dbReference>
<organism evidence="10 13">
    <name type="scientific">Allgaiera indica</name>
    <dbReference type="NCBI Taxonomy" id="765699"/>
    <lineage>
        <taxon>Bacteria</taxon>
        <taxon>Pseudomonadati</taxon>
        <taxon>Pseudomonadota</taxon>
        <taxon>Alphaproteobacteria</taxon>
        <taxon>Rhodobacterales</taxon>
        <taxon>Paracoccaceae</taxon>
        <taxon>Allgaiera</taxon>
    </lineage>
</organism>
<accession>A0AAN4USM1</accession>
<dbReference type="InterPro" id="IPR011527">
    <property type="entry name" value="ABC1_TM_dom"/>
</dbReference>
<reference evidence="10" key="3">
    <citation type="submission" date="2023-06" db="EMBL/GenBank/DDBJ databases">
        <authorList>
            <person name="Sun Q."/>
            <person name="Zhou Y."/>
        </authorList>
    </citation>
    <scope>NUCLEOTIDE SEQUENCE</scope>
    <source>
        <strain evidence="10">CGMCC 1.10859</strain>
    </source>
</reference>
<dbReference type="Pfam" id="PF00005">
    <property type="entry name" value="ABC_tran"/>
    <property type="match status" value="1"/>
</dbReference>
<feature type="transmembrane region" description="Helical" evidence="7">
    <location>
        <begin position="152"/>
        <end position="168"/>
    </location>
</feature>
<dbReference type="Proteomes" id="UP000199541">
    <property type="component" value="Unassembled WGS sequence"/>
</dbReference>
<evidence type="ECO:0000256" key="3">
    <source>
        <dbReference type="ARBA" id="ARBA00022741"/>
    </source>
</evidence>
<dbReference type="EMBL" id="FNOB01000012">
    <property type="protein sequence ID" value="SDX23170.1"/>
    <property type="molecule type" value="Genomic_DNA"/>
</dbReference>
<dbReference type="PROSITE" id="PS50893">
    <property type="entry name" value="ABC_TRANSPORTER_2"/>
    <property type="match status" value="1"/>
</dbReference>
<dbReference type="InterPro" id="IPR027417">
    <property type="entry name" value="P-loop_NTPase"/>
</dbReference>
<evidence type="ECO:0000256" key="6">
    <source>
        <dbReference type="ARBA" id="ARBA00023136"/>
    </source>
</evidence>
<dbReference type="InterPro" id="IPR036640">
    <property type="entry name" value="ABC1_TM_sf"/>
</dbReference>
<dbReference type="Pfam" id="PF00664">
    <property type="entry name" value="ABC_membrane"/>
    <property type="match status" value="1"/>
</dbReference>
<dbReference type="SUPFAM" id="SSF52540">
    <property type="entry name" value="P-loop containing nucleoside triphosphate hydrolases"/>
    <property type="match status" value="1"/>
</dbReference>
<feature type="transmembrane region" description="Helical" evidence="7">
    <location>
        <begin position="77"/>
        <end position="100"/>
    </location>
</feature>
<evidence type="ECO:0000313" key="11">
    <source>
        <dbReference type="EMBL" id="SDX23170.1"/>
    </source>
</evidence>
<dbReference type="RefSeq" id="WP_051646301.1">
    <property type="nucleotide sequence ID" value="NZ_BNAB01000012.1"/>
</dbReference>
<evidence type="ECO:0000313" key="10">
    <source>
        <dbReference type="EMBL" id="GHE03309.1"/>
    </source>
</evidence>
<dbReference type="CDD" id="cd03228">
    <property type="entry name" value="ABCC_MRP_Like"/>
    <property type="match status" value="1"/>
</dbReference>
<feature type="transmembrane region" description="Helical" evidence="7">
    <location>
        <begin position="32"/>
        <end position="57"/>
    </location>
</feature>
<comment type="caution">
    <text evidence="10">The sequence shown here is derived from an EMBL/GenBank/DDBJ whole genome shotgun (WGS) entry which is preliminary data.</text>
</comment>
<evidence type="ECO:0000256" key="1">
    <source>
        <dbReference type="ARBA" id="ARBA00004651"/>
    </source>
</evidence>
<dbReference type="NCBIfam" id="TIGR02857">
    <property type="entry name" value="CydD"/>
    <property type="match status" value="1"/>
</dbReference>
<dbReference type="InterPro" id="IPR014216">
    <property type="entry name" value="ABC_transptr_CydD"/>
</dbReference>
<dbReference type="GO" id="GO:0005524">
    <property type="term" value="F:ATP binding"/>
    <property type="evidence" value="ECO:0007669"/>
    <property type="project" value="UniProtKB-KW"/>
</dbReference>
<feature type="domain" description="ABC transmembrane type-1" evidence="9">
    <location>
        <begin position="35"/>
        <end position="316"/>
    </location>
</feature>
<evidence type="ECO:0000259" key="9">
    <source>
        <dbReference type="PROSITE" id="PS50929"/>
    </source>
</evidence>
<dbReference type="SMART" id="SM00382">
    <property type="entry name" value="AAA"/>
    <property type="match status" value="1"/>
</dbReference>
<gene>
    <name evidence="10" type="ORF">GCM10008024_26050</name>
    <name evidence="11" type="ORF">SAMN05444006_11244</name>
</gene>
<dbReference type="GO" id="GO:0016887">
    <property type="term" value="F:ATP hydrolysis activity"/>
    <property type="evidence" value="ECO:0007669"/>
    <property type="project" value="InterPro"/>
</dbReference>
<keyword evidence="4 11" id="KW-0067">ATP-binding</keyword>
<evidence type="ECO:0000256" key="5">
    <source>
        <dbReference type="ARBA" id="ARBA00022989"/>
    </source>
</evidence>
<evidence type="ECO:0000259" key="8">
    <source>
        <dbReference type="PROSITE" id="PS50893"/>
    </source>
</evidence>
<dbReference type="InterPro" id="IPR039421">
    <property type="entry name" value="Type_1_exporter"/>
</dbReference>
<reference evidence="11 12" key="2">
    <citation type="submission" date="2016-10" db="EMBL/GenBank/DDBJ databases">
        <authorList>
            <person name="Varghese N."/>
            <person name="Submissions S."/>
        </authorList>
    </citation>
    <scope>NUCLEOTIDE SEQUENCE [LARGE SCALE GENOMIC DNA]</scope>
    <source>
        <strain evidence="11 12">DSM 24802</strain>
    </source>
</reference>
<name>A0AAN4USM1_9RHOB</name>
<feature type="transmembrane region" description="Helical" evidence="7">
    <location>
        <begin position="253"/>
        <end position="276"/>
    </location>
</feature>
<dbReference type="GO" id="GO:0140359">
    <property type="term" value="F:ABC-type transporter activity"/>
    <property type="evidence" value="ECO:0007669"/>
    <property type="project" value="InterPro"/>
</dbReference>
<feature type="domain" description="ABC transporter" evidence="8">
    <location>
        <begin position="347"/>
        <end position="568"/>
    </location>
</feature>
<evidence type="ECO:0000313" key="13">
    <source>
        <dbReference type="Proteomes" id="UP000634647"/>
    </source>
</evidence>
<dbReference type="Gene3D" id="1.20.1560.10">
    <property type="entry name" value="ABC transporter type 1, transmembrane domain"/>
    <property type="match status" value="1"/>
</dbReference>
<feature type="transmembrane region" description="Helical" evidence="7">
    <location>
        <begin position="174"/>
        <end position="192"/>
    </location>
</feature>
<comment type="subcellular location">
    <subcellularLocation>
        <location evidence="1">Cell membrane</location>
        <topology evidence="1">Multi-pass membrane protein</topology>
    </subcellularLocation>
</comment>
<dbReference type="InterPro" id="IPR003593">
    <property type="entry name" value="AAA+_ATPase"/>
</dbReference>
<dbReference type="SUPFAM" id="SSF90123">
    <property type="entry name" value="ABC transporter transmembrane region"/>
    <property type="match status" value="1"/>
</dbReference>
<keyword evidence="6 7" id="KW-0472">Membrane</keyword>
<dbReference type="InterPro" id="IPR017871">
    <property type="entry name" value="ABC_transporter-like_CS"/>
</dbReference>
<dbReference type="InterPro" id="IPR003439">
    <property type="entry name" value="ABC_transporter-like_ATP-bd"/>
</dbReference>
<dbReference type="EMBL" id="BNAB01000012">
    <property type="protein sequence ID" value="GHE03309.1"/>
    <property type="molecule type" value="Genomic_DNA"/>
</dbReference>
<dbReference type="PANTHER" id="PTHR24221:SF590">
    <property type="entry name" value="COMPONENT LINKED WITH THE ASSEMBLY OF CYTOCHROME' TRANSPORT TRANSMEMBRANE ATP-BINDING PROTEIN ABC TRANSPORTER CYDD-RELATED"/>
    <property type="match status" value="1"/>
</dbReference>
<dbReference type="PROSITE" id="PS00211">
    <property type="entry name" value="ABC_TRANSPORTER_1"/>
    <property type="match status" value="1"/>
</dbReference>
<evidence type="ECO:0000256" key="7">
    <source>
        <dbReference type="SAM" id="Phobius"/>
    </source>
</evidence>
<dbReference type="GO" id="GO:0042883">
    <property type="term" value="P:cysteine transport"/>
    <property type="evidence" value="ECO:0007669"/>
    <property type="project" value="InterPro"/>
</dbReference>
<dbReference type="Proteomes" id="UP000634647">
    <property type="component" value="Unassembled WGS sequence"/>
</dbReference>
<dbReference type="GO" id="GO:0005886">
    <property type="term" value="C:plasma membrane"/>
    <property type="evidence" value="ECO:0007669"/>
    <property type="project" value="UniProtKB-SubCell"/>
</dbReference>
<keyword evidence="5 7" id="KW-1133">Transmembrane helix</keyword>
<protein>
    <submittedName>
        <fullName evidence="11">ATP-binding cassette, subfamily C, CydD</fullName>
    </submittedName>
</protein>
<evidence type="ECO:0000256" key="2">
    <source>
        <dbReference type="ARBA" id="ARBA00022692"/>
    </source>
</evidence>
<keyword evidence="3" id="KW-0547">Nucleotide-binding</keyword>
<evidence type="ECO:0000256" key="4">
    <source>
        <dbReference type="ARBA" id="ARBA00022840"/>
    </source>
</evidence>
<dbReference type="Gene3D" id="3.40.50.300">
    <property type="entry name" value="P-loop containing nucleotide triphosphate hydrolases"/>
    <property type="match status" value="1"/>
</dbReference>
<keyword evidence="12" id="KW-1185">Reference proteome</keyword>
<reference evidence="10" key="1">
    <citation type="journal article" date="2014" name="Int. J. Syst. Evol. Microbiol.">
        <title>Complete genome sequence of Corynebacterium casei LMG S-19264T (=DSM 44701T), isolated from a smear-ripened cheese.</title>
        <authorList>
            <consortium name="US DOE Joint Genome Institute (JGI-PGF)"/>
            <person name="Walter F."/>
            <person name="Albersmeier A."/>
            <person name="Kalinowski J."/>
            <person name="Ruckert C."/>
        </authorList>
    </citation>
    <scope>NUCLEOTIDE SEQUENCE</scope>
    <source>
        <strain evidence="10">CGMCC 1.10859</strain>
    </source>
</reference>
<sequence>MTTFSARAPDRDTASASERWLRARAHSVRAPIASAALAGTAAAALLIGQAWLLARIIDGVVIRHHDLGQILPLVPPLLGVIAARALVSGLVPVAAFAAGARIRRDLRHHLQTHITALGPAWAGTERSGDLANTLVDGVDEVERYYADYLPQRYLTALIPLAMLAAVVPSDWVSGLILCLTAPLIPAFMILIGKGTEALNQRQWRTLARMSAHVFDAIEGLTTLKLFNASRQEAATVARISDAYRRATMQVLRVAFLSSLMLEFLATLAIALVAVFIGFRLYYAQMHFLPGFFVLLLAPEFFRPLRDMGSQYHARMAAIGAAERIVGCLETPAPDTRGTARLQQVTLITFDRVGFAHETGGQGLSGITLTLARGECLAVTGASGAGKTTLAHLALGFLTPQSGALRIDGADLGSVALDDWLGHVAWLPQSPTLFHGTIAENIRLGWPEAPPEAVEAAARAAVAHDFIATLPEGYATRLGDGGEGLSGGERRRIALARALLKPAEVLILDEPTASLDQGTAARVIATIRDRAAHQAVLLITHDPAAARAAGRILRLDRGRPVPPPPAGEAA</sequence>
<dbReference type="CDD" id="cd18584">
    <property type="entry name" value="ABC_6TM_AarD_CydD"/>
    <property type="match status" value="1"/>
</dbReference>
<evidence type="ECO:0000313" key="12">
    <source>
        <dbReference type="Proteomes" id="UP000199541"/>
    </source>
</evidence>
<proteinExistence type="predicted"/>
<dbReference type="AlphaFoldDB" id="A0AAN4USM1"/>
<dbReference type="PROSITE" id="PS50929">
    <property type="entry name" value="ABC_TM1F"/>
    <property type="match status" value="1"/>
</dbReference>